<dbReference type="AlphaFoldDB" id="A0A5K3EMA2"/>
<feature type="signal peptide" evidence="1">
    <location>
        <begin position="1"/>
        <end position="16"/>
    </location>
</feature>
<evidence type="ECO:0000313" key="3">
    <source>
        <dbReference type="WBParaSite" id="MCU_001594-RC"/>
    </source>
</evidence>
<dbReference type="InterPro" id="IPR014044">
    <property type="entry name" value="CAP_dom"/>
</dbReference>
<accession>A0A5K3EMA2</accession>
<name>A0A5K3EMA2_MESCO</name>
<proteinExistence type="predicted"/>
<evidence type="ECO:0000259" key="2">
    <source>
        <dbReference type="Pfam" id="PF00188"/>
    </source>
</evidence>
<dbReference type="Gene3D" id="3.40.33.10">
    <property type="entry name" value="CAP"/>
    <property type="match status" value="1"/>
</dbReference>
<dbReference type="WBParaSite" id="MCU_001594-RC">
    <property type="protein sequence ID" value="MCU_001594-RC"/>
    <property type="gene ID" value="MCU_001594"/>
</dbReference>
<keyword evidence="1" id="KW-0732">Signal</keyword>
<feature type="domain" description="SCP" evidence="2">
    <location>
        <begin position="30"/>
        <end position="149"/>
    </location>
</feature>
<organism evidence="3">
    <name type="scientific">Mesocestoides corti</name>
    <name type="common">Flatworm</name>
    <dbReference type="NCBI Taxonomy" id="53468"/>
    <lineage>
        <taxon>Eukaryota</taxon>
        <taxon>Metazoa</taxon>
        <taxon>Spiralia</taxon>
        <taxon>Lophotrochozoa</taxon>
        <taxon>Platyhelminthes</taxon>
        <taxon>Cestoda</taxon>
        <taxon>Eucestoda</taxon>
        <taxon>Cyclophyllidea</taxon>
        <taxon>Mesocestoididae</taxon>
        <taxon>Mesocestoides</taxon>
    </lineage>
</organism>
<evidence type="ECO:0000256" key="1">
    <source>
        <dbReference type="SAM" id="SignalP"/>
    </source>
</evidence>
<feature type="chain" id="PRO_5024310504" evidence="1">
    <location>
        <begin position="17"/>
        <end position="195"/>
    </location>
</feature>
<dbReference type="InterPro" id="IPR035940">
    <property type="entry name" value="CAP_sf"/>
</dbReference>
<dbReference type="Pfam" id="PF00188">
    <property type="entry name" value="CAP"/>
    <property type="match status" value="1"/>
</dbReference>
<dbReference type="SUPFAM" id="SSF55797">
    <property type="entry name" value="PR-1-like"/>
    <property type="match status" value="1"/>
</dbReference>
<sequence>MHKLICLLALIVHVFAEVPSEEERRTLEECHSKLRESVDPPASNMHLIKYTLQMEKLAEELFTYCASGVPESDPKYQHIGGAVVVPEDGKPRFSDLCKVNSTASKSSKDRCINECHNYRQMVYGTSTEFGCFIGVCQHPEPVHVLLCVYNPSKIEIGSTPYEPGESCSKCPAGYGCQQKQCYIDSLTDEQTTGAQ</sequence>
<reference evidence="3" key="1">
    <citation type="submission" date="2019-11" db="UniProtKB">
        <authorList>
            <consortium name="WormBaseParasite"/>
        </authorList>
    </citation>
    <scope>IDENTIFICATION</scope>
</reference>
<protein>
    <submittedName>
        <fullName evidence="3">SCP domain-containing protein</fullName>
    </submittedName>
</protein>